<reference evidence="5" key="3">
    <citation type="submission" date="2025-05" db="UniProtKB">
        <authorList>
            <consortium name="Ensembl"/>
        </authorList>
    </citation>
    <scope>IDENTIFICATION</scope>
</reference>
<dbReference type="Gene3D" id="2.60.120.40">
    <property type="match status" value="1"/>
</dbReference>
<dbReference type="PROSITE" id="PS50871">
    <property type="entry name" value="C1Q"/>
    <property type="match status" value="1"/>
</dbReference>
<dbReference type="Pfam" id="PF00386">
    <property type="entry name" value="C1q"/>
    <property type="match status" value="1"/>
</dbReference>
<dbReference type="SUPFAM" id="SSF49842">
    <property type="entry name" value="TNF-like"/>
    <property type="match status" value="1"/>
</dbReference>
<keyword evidence="3" id="KW-0732">Signal</keyword>
<dbReference type="Proteomes" id="UP000694890">
    <property type="component" value="Unplaced"/>
</dbReference>
<sequence>MACWEDRLQACEQKIADLMEKEKTIVAFSAAAEYGGAYGPFNKETVLVYNKLFANVGNAYCNSTGVFAAPVAGVYCFIFSYHAGGHEIAKLTLIKNGDSVVMTSDHKTGADGADNGGNAAVLELKRGDQVYVRMAACSHVWAAGCHVTFSGFLVSQSPAEHCNVCEN</sequence>
<evidence type="ECO:0000313" key="6">
    <source>
        <dbReference type="Proteomes" id="UP000314980"/>
    </source>
</evidence>
<dbReference type="OrthoDB" id="6154955at2759"/>
<keyword evidence="6" id="KW-1185">Reference proteome</keyword>
<comment type="subcellular location">
    <subcellularLocation>
        <location evidence="1">Secreted</location>
    </subcellularLocation>
</comment>
<dbReference type="KEGG" id="lcf:108891003"/>
<reference evidence="7" key="2">
    <citation type="submission" date="2025-04" db="UniProtKB">
        <authorList>
            <consortium name="RefSeq"/>
        </authorList>
    </citation>
    <scope>IDENTIFICATION</scope>
    <source>
        <tissue evidence="7">Brain</tissue>
    </source>
</reference>
<proteinExistence type="predicted"/>
<dbReference type="InParanoid" id="A0A4W6DJF2"/>
<evidence type="ECO:0000256" key="1">
    <source>
        <dbReference type="ARBA" id="ARBA00004613"/>
    </source>
</evidence>
<keyword evidence="2" id="KW-0964">Secreted</keyword>
<evidence type="ECO:0000259" key="4">
    <source>
        <dbReference type="PROSITE" id="PS50871"/>
    </source>
</evidence>
<evidence type="ECO:0000313" key="7">
    <source>
        <dbReference type="RefSeq" id="XP_018543623.1"/>
    </source>
</evidence>
<protein>
    <submittedName>
        <fullName evidence="7">Complement C1q tumor necrosis factor-related protein 3-like</fullName>
    </submittedName>
</protein>
<dbReference type="RefSeq" id="XP_018543623.1">
    <property type="nucleotide sequence ID" value="XM_018688107.2"/>
</dbReference>
<dbReference type="Ensembl" id="ENSLCAT00010026129.1">
    <property type="protein sequence ID" value="ENSLCAP00010025580.1"/>
    <property type="gene ID" value="ENSLCAG00010011955.1"/>
</dbReference>
<feature type="domain" description="C1q" evidence="4">
    <location>
        <begin position="21"/>
        <end position="160"/>
    </location>
</feature>
<dbReference type="GO" id="GO:0005576">
    <property type="term" value="C:extracellular region"/>
    <property type="evidence" value="ECO:0007669"/>
    <property type="project" value="UniProtKB-SubCell"/>
</dbReference>
<evidence type="ECO:0000313" key="5">
    <source>
        <dbReference type="Ensembl" id="ENSLCAP00010025580.1"/>
    </source>
</evidence>
<dbReference type="InterPro" id="IPR008983">
    <property type="entry name" value="Tumour_necrosis_fac-like_dom"/>
</dbReference>
<organism evidence="5 6">
    <name type="scientific">Lates calcarifer</name>
    <name type="common">Barramundi</name>
    <name type="synonym">Holocentrus calcarifer</name>
    <dbReference type="NCBI Taxonomy" id="8187"/>
    <lineage>
        <taxon>Eukaryota</taxon>
        <taxon>Metazoa</taxon>
        <taxon>Chordata</taxon>
        <taxon>Craniata</taxon>
        <taxon>Vertebrata</taxon>
        <taxon>Euteleostomi</taxon>
        <taxon>Actinopterygii</taxon>
        <taxon>Neopterygii</taxon>
        <taxon>Teleostei</taxon>
        <taxon>Neoteleostei</taxon>
        <taxon>Acanthomorphata</taxon>
        <taxon>Carangaria</taxon>
        <taxon>Carangaria incertae sedis</taxon>
        <taxon>Centropomidae</taxon>
        <taxon>Lates</taxon>
    </lineage>
</organism>
<name>A0A4W6DJF2_LATCA</name>
<dbReference type="InterPro" id="IPR001073">
    <property type="entry name" value="C1q_dom"/>
</dbReference>
<dbReference type="PRINTS" id="PR00007">
    <property type="entry name" value="COMPLEMNTC1Q"/>
</dbReference>
<dbReference type="GeneTree" id="ENSGT00940000163520"/>
<dbReference type="SMART" id="SM00110">
    <property type="entry name" value="C1Q"/>
    <property type="match status" value="1"/>
</dbReference>
<reference evidence="6" key="1">
    <citation type="submission" date="2015-09" db="EMBL/GenBank/DDBJ databases">
        <authorList>
            <person name="Sai Rama Sridatta P."/>
        </authorList>
    </citation>
    <scope>NUCLEOTIDE SEQUENCE [LARGE SCALE GENOMIC DNA]</scope>
</reference>
<dbReference type="PANTHER" id="PTHR22923:SF102">
    <property type="entry name" value="CEREBELLIN 13-RELATED"/>
    <property type="match status" value="1"/>
</dbReference>
<dbReference type="PANTHER" id="PTHR22923">
    <property type="entry name" value="CEREBELLIN-RELATED"/>
    <property type="match status" value="1"/>
</dbReference>
<accession>A0A4W6DJF2</accession>
<dbReference type="InterPro" id="IPR050822">
    <property type="entry name" value="Cerebellin_Synaptic_Org"/>
</dbReference>
<dbReference type="GeneID" id="108891003"/>
<dbReference type="STRING" id="8187.ENSLCAP00010025580"/>
<dbReference type="AlphaFoldDB" id="A0A4W6DJF2"/>
<evidence type="ECO:0000256" key="3">
    <source>
        <dbReference type="ARBA" id="ARBA00022729"/>
    </source>
</evidence>
<dbReference type="Proteomes" id="UP000314980">
    <property type="component" value="Unassembled WGS sequence"/>
</dbReference>
<evidence type="ECO:0000256" key="2">
    <source>
        <dbReference type="ARBA" id="ARBA00022525"/>
    </source>
</evidence>
<gene>
    <name evidence="5 7" type="primary">LOC108891003</name>
</gene>